<comment type="caution">
    <text evidence="2">The sequence shown here is derived from an EMBL/GenBank/DDBJ whole genome shotgun (WGS) entry which is preliminary data.</text>
</comment>
<feature type="signal peptide" evidence="1">
    <location>
        <begin position="1"/>
        <end position="21"/>
    </location>
</feature>
<feature type="chain" id="PRO_5032305973" evidence="1">
    <location>
        <begin position="22"/>
        <end position="396"/>
    </location>
</feature>
<proteinExistence type="predicted"/>
<evidence type="ECO:0000313" key="3">
    <source>
        <dbReference type="Proteomes" id="UP000649617"/>
    </source>
</evidence>
<accession>A0A812PU46</accession>
<organism evidence="2 3">
    <name type="scientific">Symbiodinium pilosum</name>
    <name type="common">Dinoflagellate</name>
    <dbReference type="NCBI Taxonomy" id="2952"/>
    <lineage>
        <taxon>Eukaryota</taxon>
        <taxon>Sar</taxon>
        <taxon>Alveolata</taxon>
        <taxon>Dinophyceae</taxon>
        <taxon>Suessiales</taxon>
        <taxon>Symbiodiniaceae</taxon>
        <taxon>Symbiodinium</taxon>
    </lineage>
</organism>
<reference evidence="2" key="1">
    <citation type="submission" date="2021-02" db="EMBL/GenBank/DDBJ databases">
        <authorList>
            <person name="Dougan E. K."/>
            <person name="Rhodes N."/>
            <person name="Thang M."/>
            <person name="Chan C."/>
        </authorList>
    </citation>
    <scope>NUCLEOTIDE SEQUENCE</scope>
</reference>
<name>A0A812PU46_SYMPI</name>
<sequence>MNVVFVVLVSFFLAAVWPTDGLYLRHDTQRDLHPKLASLLAALNQTARLKLGSDRSRSPAPYLQKLEATLLAMAQDTSQIPAELLHGVKDDVMTMVSNELKPRIVTEHQQIQAQIAEFSALFAKCEEVRGSGLNESYAEQQAIPVLIANHKACREQESALQDRLETCRTALQSSQMVDASTCESARLLDRIPDVSICSAQNGESAEFYHARMLEVFRDRLKNIRIRRLLCENTTGALNLQRSACDTQAREVQQQRETCNLLQRQLDSSACDLSLSMNTTCAKYQACRSQATLSYDLVHNTVKARESNLHDEWKALQHIECILEAMVGTDIMRAAQDCGRAIYSVAHLVVNYITIPTCQACEDLAEVPGTADYNATVFANIPANAPTSECAASCCLS</sequence>
<evidence type="ECO:0000256" key="1">
    <source>
        <dbReference type="SAM" id="SignalP"/>
    </source>
</evidence>
<dbReference type="Proteomes" id="UP000649617">
    <property type="component" value="Unassembled WGS sequence"/>
</dbReference>
<keyword evidence="3" id="KW-1185">Reference proteome</keyword>
<protein>
    <submittedName>
        <fullName evidence="2">Uncharacterized protein</fullName>
    </submittedName>
</protein>
<dbReference type="AlphaFoldDB" id="A0A812PU46"/>
<keyword evidence="1" id="KW-0732">Signal</keyword>
<dbReference type="EMBL" id="CAJNIZ010014681">
    <property type="protein sequence ID" value="CAE7364906.1"/>
    <property type="molecule type" value="Genomic_DNA"/>
</dbReference>
<dbReference type="OrthoDB" id="410254at2759"/>
<gene>
    <name evidence="2" type="ORF">SPIL2461_LOCUS8793</name>
</gene>
<evidence type="ECO:0000313" key="2">
    <source>
        <dbReference type="EMBL" id="CAE7364906.1"/>
    </source>
</evidence>